<gene>
    <name evidence="2" type="ORF">GCM10009539_20510</name>
</gene>
<dbReference type="SUPFAM" id="SSF56112">
    <property type="entry name" value="Protein kinase-like (PK-like)"/>
    <property type="match status" value="1"/>
</dbReference>
<keyword evidence="3" id="KW-1185">Reference proteome</keyword>
<dbReference type="InterPro" id="IPR011009">
    <property type="entry name" value="Kinase-like_dom_sf"/>
</dbReference>
<organism evidence="2 3">
    <name type="scientific">Cryptosporangium japonicum</name>
    <dbReference type="NCBI Taxonomy" id="80872"/>
    <lineage>
        <taxon>Bacteria</taxon>
        <taxon>Bacillati</taxon>
        <taxon>Actinomycetota</taxon>
        <taxon>Actinomycetes</taxon>
        <taxon>Cryptosporangiales</taxon>
        <taxon>Cryptosporangiaceae</taxon>
        <taxon>Cryptosporangium</taxon>
    </lineage>
</organism>
<dbReference type="Gene3D" id="3.30.200.20">
    <property type="entry name" value="Phosphorylase Kinase, domain 1"/>
    <property type="match status" value="1"/>
</dbReference>
<dbReference type="RefSeq" id="WP_344648510.1">
    <property type="nucleotide sequence ID" value="NZ_BAAAGX010000007.1"/>
</dbReference>
<feature type="domain" description="Aminoglycoside phosphotransferase" evidence="1">
    <location>
        <begin position="21"/>
        <end position="243"/>
    </location>
</feature>
<name>A0ABN0U0W0_9ACTN</name>
<evidence type="ECO:0000313" key="3">
    <source>
        <dbReference type="Proteomes" id="UP001500967"/>
    </source>
</evidence>
<proteinExistence type="predicted"/>
<dbReference type="PANTHER" id="PTHR21310:SF40">
    <property type="entry name" value="AMINOGLYCOSIDE PHOSPHOTRANSFERASE DOMAIN-CONTAINING PROTEIN-RELATED"/>
    <property type="match status" value="1"/>
</dbReference>
<dbReference type="Pfam" id="PF01636">
    <property type="entry name" value="APH"/>
    <property type="match status" value="1"/>
</dbReference>
<dbReference type="EMBL" id="BAAAGX010000007">
    <property type="protein sequence ID" value="GAA0235079.1"/>
    <property type="molecule type" value="Genomic_DNA"/>
</dbReference>
<dbReference type="CDD" id="cd05154">
    <property type="entry name" value="ACAD10_11_N-like"/>
    <property type="match status" value="1"/>
</dbReference>
<sequence length="327" mass="35363">MTTLAGWFAEHGIPLDAEPELTLIAGGHSNLTYRVNDRYVLRRPPRGHVLPSAHDVGREHRVIRALEPTPVPVPHSFGLCEDTAVLGAPFYVMDLVPGTVVAGRDDGAAYPADARGPACRDLVGVLAAVHDVDVDAVGLGELGRRAEYGARQLRRWRRQFHAAARELPLVDEVHDRLAAAIPPQRRTGLVHGDYRPGNVLLAADGHVTAVLDWELATLGDTMADLGWLTATWCEPGEEELIESPAANPGFVRRDELIAEYHHRTGSDVSDIGWYQAFALWKLACIAEGVHARYKAGVMGADGVDVEAQGTRVNRLAEAAAAALTTLD</sequence>
<dbReference type="InterPro" id="IPR002575">
    <property type="entry name" value="Aminoglycoside_PTrfase"/>
</dbReference>
<dbReference type="Proteomes" id="UP001500967">
    <property type="component" value="Unassembled WGS sequence"/>
</dbReference>
<dbReference type="InterPro" id="IPR051678">
    <property type="entry name" value="AGP_Transferase"/>
</dbReference>
<evidence type="ECO:0000313" key="2">
    <source>
        <dbReference type="EMBL" id="GAA0235079.1"/>
    </source>
</evidence>
<comment type="caution">
    <text evidence="2">The sequence shown here is derived from an EMBL/GenBank/DDBJ whole genome shotgun (WGS) entry which is preliminary data.</text>
</comment>
<dbReference type="Gene3D" id="3.90.1200.10">
    <property type="match status" value="1"/>
</dbReference>
<evidence type="ECO:0000259" key="1">
    <source>
        <dbReference type="Pfam" id="PF01636"/>
    </source>
</evidence>
<protein>
    <submittedName>
        <fullName evidence="2">Phosphotransferase family protein</fullName>
    </submittedName>
</protein>
<reference evidence="2 3" key="1">
    <citation type="journal article" date="2019" name="Int. J. Syst. Evol. Microbiol.">
        <title>The Global Catalogue of Microorganisms (GCM) 10K type strain sequencing project: providing services to taxonomists for standard genome sequencing and annotation.</title>
        <authorList>
            <consortium name="The Broad Institute Genomics Platform"/>
            <consortium name="The Broad Institute Genome Sequencing Center for Infectious Disease"/>
            <person name="Wu L."/>
            <person name="Ma J."/>
        </authorList>
    </citation>
    <scope>NUCLEOTIDE SEQUENCE [LARGE SCALE GENOMIC DNA]</scope>
    <source>
        <strain evidence="2 3">JCM 10425</strain>
    </source>
</reference>
<dbReference type="PANTHER" id="PTHR21310">
    <property type="entry name" value="AMINOGLYCOSIDE PHOSPHOTRANSFERASE-RELATED-RELATED"/>
    <property type="match status" value="1"/>
</dbReference>
<accession>A0ABN0U0W0</accession>
<dbReference type="InterPro" id="IPR041726">
    <property type="entry name" value="ACAD10_11_N"/>
</dbReference>